<reference evidence="1 6" key="3">
    <citation type="submission" date="2018-08" db="EMBL/GenBank/DDBJ databases">
        <authorList>
            <consortium name="NARMS: The National Antimicrobial Resistance Monitoring System"/>
        </authorList>
    </citation>
    <scope>NUCLEOTIDE SEQUENCE [LARGE SCALE GENOMIC DNA]</scope>
    <source>
        <strain evidence="2 7">CVM N19EC0130</strain>
        <strain evidence="1 6">FSIS11705178</strain>
    </source>
</reference>
<evidence type="ECO:0000313" key="5">
    <source>
        <dbReference type="Proteomes" id="UP000253687"/>
    </source>
</evidence>
<reference evidence="3" key="1">
    <citation type="journal article" date="2018" name="Genome Biol.">
        <title>SKESA: strategic k-mer extension for scrupulous assemblies.</title>
        <authorList>
            <person name="Souvorov A."/>
            <person name="Agarwala R."/>
            <person name="Lipman D.J."/>
        </authorList>
    </citation>
    <scope>NUCLEOTIDE SEQUENCE</scope>
    <source>
        <strain evidence="3">Escherichia coli</strain>
    </source>
</reference>
<gene>
    <name evidence="1" type="ORF">CTR35_004583</name>
    <name evidence="4" type="ORF">DTL43_26790</name>
    <name evidence="2" type="ORF">F9413_12005</name>
    <name evidence="3" type="ORF">J0541_004947</name>
</gene>
<evidence type="ECO:0000313" key="7">
    <source>
        <dbReference type="Proteomes" id="UP000543424"/>
    </source>
</evidence>
<proteinExistence type="predicted"/>
<dbReference type="RefSeq" id="WP_001278766.1">
    <property type="nucleotide sequence ID" value="NZ_AP017610.1"/>
</dbReference>
<dbReference type="EMBL" id="AASWBF010000015">
    <property type="protein sequence ID" value="EFH4961233.1"/>
    <property type="molecule type" value="Genomic_DNA"/>
</dbReference>
<dbReference type="Proteomes" id="UP000253687">
    <property type="component" value="Unassembled WGS sequence"/>
</dbReference>
<dbReference type="AlphaFoldDB" id="A0A1M2DII2"/>
<protein>
    <submittedName>
        <fullName evidence="4">Uncharacterized protein</fullName>
    </submittedName>
</protein>
<name>A0A1M2DII2_ECOLX</name>
<evidence type="ECO:0000313" key="2">
    <source>
        <dbReference type="EMBL" id="EFH4961233.1"/>
    </source>
</evidence>
<evidence type="ECO:0000313" key="1">
    <source>
        <dbReference type="EMBL" id="EFC3527327.1"/>
    </source>
</evidence>
<dbReference type="Proteomes" id="UP000543424">
    <property type="component" value="Unassembled WGS sequence"/>
</dbReference>
<evidence type="ECO:0000313" key="6">
    <source>
        <dbReference type="Proteomes" id="UP000538406"/>
    </source>
</evidence>
<reference evidence="4 5" key="2">
    <citation type="submission" date="2018-07" db="EMBL/GenBank/DDBJ databases">
        <title>Whole Genome Sequence Analysis of Avian Pathogenic E. coli - An Australian Perspective.</title>
        <authorList>
            <person name="Cummins M.L."/>
            <person name="Reid C.J."/>
            <person name="Roy Chowdhury P."/>
            <person name="Bushell R."/>
            <person name="Esbert N."/>
            <person name="Tivendale K.A."/>
            <person name="Noormohammadi A.H."/>
            <person name="Islam S."/>
            <person name="Marenda M.S."/>
            <person name="Browning G.F."/>
            <person name="Markham P.F."/>
            <person name="Djordjevic S.P."/>
        </authorList>
    </citation>
    <scope>NUCLEOTIDE SEQUENCE [LARGE SCALE GENOMIC DNA]</scope>
    <source>
        <strain evidence="4 5">AVC211</strain>
    </source>
</reference>
<dbReference type="EMBL" id="AASHPR010000071">
    <property type="protein sequence ID" value="EFC3527327.1"/>
    <property type="molecule type" value="Genomic_DNA"/>
</dbReference>
<dbReference type="EMBL" id="DADUEU010000053">
    <property type="protein sequence ID" value="HBB1575919.1"/>
    <property type="molecule type" value="Genomic_DNA"/>
</dbReference>
<dbReference type="Proteomes" id="UP000538406">
    <property type="component" value="Unassembled WGS sequence"/>
</dbReference>
<evidence type="ECO:0000313" key="3">
    <source>
        <dbReference type="EMBL" id="HBB1575919.1"/>
    </source>
</evidence>
<sequence length="164" mass="18648">MSDEKGIISRITDAVSGAGGALMSAVGAVKEIQKMQIDYSVKEKTYELVDKLMDAQQQQMSLNELLMISKDKIIELEEKINRASKWEEEKKNYEMYTPTVATVVYRLKKSANTGQPMHYLCAQCYESSVKSILQYEGFAPPSNHRMRCHRCNASYLFPKSAFSK</sequence>
<organism evidence="4 5">
    <name type="scientific">Escherichia coli</name>
    <dbReference type="NCBI Taxonomy" id="562"/>
    <lineage>
        <taxon>Bacteria</taxon>
        <taxon>Pseudomonadati</taxon>
        <taxon>Pseudomonadota</taxon>
        <taxon>Gammaproteobacteria</taxon>
        <taxon>Enterobacterales</taxon>
        <taxon>Enterobacteriaceae</taxon>
        <taxon>Escherichia</taxon>
    </lineage>
</organism>
<accession>A0A1M2DII2</accession>
<reference evidence="3" key="4">
    <citation type="submission" date="2021-03" db="EMBL/GenBank/DDBJ databases">
        <authorList>
            <consortium name="NCBI Pathogen Detection Project"/>
        </authorList>
    </citation>
    <scope>NUCLEOTIDE SEQUENCE</scope>
    <source>
        <strain evidence="3">Escherichia coli</strain>
    </source>
</reference>
<dbReference type="Proteomes" id="UP000870292">
    <property type="component" value="Unassembled WGS sequence"/>
</dbReference>
<evidence type="ECO:0000313" key="4">
    <source>
        <dbReference type="EMBL" id="RDA30075.1"/>
    </source>
</evidence>
<comment type="caution">
    <text evidence="4">The sequence shown here is derived from an EMBL/GenBank/DDBJ whole genome shotgun (WGS) entry which is preliminary data.</text>
</comment>
<dbReference type="EMBL" id="QOGZ01000085">
    <property type="protein sequence ID" value="RDA30075.1"/>
    <property type="molecule type" value="Genomic_DNA"/>
</dbReference>